<keyword evidence="3 6" id="KW-0812">Transmembrane</keyword>
<organism evidence="7 8">
    <name type="scientific">Macrophomina phaseolina</name>
    <dbReference type="NCBI Taxonomy" id="35725"/>
    <lineage>
        <taxon>Eukaryota</taxon>
        <taxon>Fungi</taxon>
        <taxon>Dikarya</taxon>
        <taxon>Ascomycota</taxon>
        <taxon>Pezizomycotina</taxon>
        <taxon>Dothideomycetes</taxon>
        <taxon>Dothideomycetes incertae sedis</taxon>
        <taxon>Botryosphaeriales</taxon>
        <taxon>Botryosphaeriaceae</taxon>
        <taxon>Macrophomina</taxon>
    </lineage>
</organism>
<protein>
    <submittedName>
        <fullName evidence="7">Amino acid transporter-like protein</fullName>
    </submittedName>
</protein>
<evidence type="ECO:0000256" key="5">
    <source>
        <dbReference type="ARBA" id="ARBA00023136"/>
    </source>
</evidence>
<feature type="transmembrane region" description="Helical" evidence="6">
    <location>
        <begin position="465"/>
        <end position="487"/>
    </location>
</feature>
<dbReference type="PIRSF" id="PIRSF006060">
    <property type="entry name" value="AA_transporter"/>
    <property type="match status" value="1"/>
</dbReference>
<evidence type="ECO:0000256" key="2">
    <source>
        <dbReference type="ARBA" id="ARBA00022448"/>
    </source>
</evidence>
<evidence type="ECO:0000313" key="8">
    <source>
        <dbReference type="Proteomes" id="UP000774617"/>
    </source>
</evidence>
<keyword evidence="2" id="KW-0813">Transport</keyword>
<reference evidence="7 8" key="1">
    <citation type="journal article" date="2021" name="Nat. Commun.">
        <title>Genetic determinants of endophytism in the Arabidopsis root mycobiome.</title>
        <authorList>
            <person name="Mesny F."/>
            <person name="Miyauchi S."/>
            <person name="Thiergart T."/>
            <person name="Pickel B."/>
            <person name="Atanasova L."/>
            <person name="Karlsson M."/>
            <person name="Huettel B."/>
            <person name="Barry K.W."/>
            <person name="Haridas S."/>
            <person name="Chen C."/>
            <person name="Bauer D."/>
            <person name="Andreopoulos W."/>
            <person name="Pangilinan J."/>
            <person name="LaButti K."/>
            <person name="Riley R."/>
            <person name="Lipzen A."/>
            <person name="Clum A."/>
            <person name="Drula E."/>
            <person name="Henrissat B."/>
            <person name="Kohler A."/>
            <person name="Grigoriev I.V."/>
            <person name="Martin F.M."/>
            <person name="Hacquard S."/>
        </authorList>
    </citation>
    <scope>NUCLEOTIDE SEQUENCE [LARGE SCALE GENOMIC DNA]</scope>
    <source>
        <strain evidence="7 8">MPI-SDFR-AT-0080</strain>
    </source>
</reference>
<accession>A0ABQ8GFC4</accession>
<feature type="transmembrane region" description="Helical" evidence="6">
    <location>
        <begin position="50"/>
        <end position="69"/>
    </location>
</feature>
<dbReference type="Gene3D" id="1.20.1740.10">
    <property type="entry name" value="Amino acid/polyamine transporter I"/>
    <property type="match status" value="1"/>
</dbReference>
<dbReference type="PANTHER" id="PTHR45649">
    <property type="entry name" value="AMINO-ACID PERMEASE BAT1"/>
    <property type="match status" value="1"/>
</dbReference>
<feature type="transmembrane region" description="Helical" evidence="6">
    <location>
        <begin position="210"/>
        <end position="230"/>
    </location>
</feature>
<feature type="transmembrane region" description="Helical" evidence="6">
    <location>
        <begin position="178"/>
        <end position="198"/>
    </location>
</feature>
<keyword evidence="5 6" id="KW-0472">Membrane</keyword>
<feature type="transmembrane region" description="Helical" evidence="6">
    <location>
        <begin position="131"/>
        <end position="158"/>
    </location>
</feature>
<dbReference type="EMBL" id="JAGTJR010000011">
    <property type="protein sequence ID" value="KAH7052014.1"/>
    <property type="molecule type" value="Genomic_DNA"/>
</dbReference>
<keyword evidence="8" id="KW-1185">Reference proteome</keyword>
<evidence type="ECO:0000313" key="7">
    <source>
        <dbReference type="EMBL" id="KAH7052014.1"/>
    </source>
</evidence>
<dbReference type="PANTHER" id="PTHR45649:SF14">
    <property type="entry name" value="GABA PERMEASE"/>
    <property type="match status" value="1"/>
</dbReference>
<feature type="transmembrane region" description="Helical" evidence="6">
    <location>
        <begin position="341"/>
        <end position="360"/>
    </location>
</feature>
<comment type="caution">
    <text evidence="7">The sequence shown here is derived from an EMBL/GenBank/DDBJ whole genome shotgun (WGS) entry which is preliminary data.</text>
</comment>
<feature type="transmembrane region" description="Helical" evidence="6">
    <location>
        <begin position="255"/>
        <end position="278"/>
    </location>
</feature>
<evidence type="ECO:0000256" key="6">
    <source>
        <dbReference type="SAM" id="Phobius"/>
    </source>
</evidence>
<evidence type="ECO:0000256" key="3">
    <source>
        <dbReference type="ARBA" id="ARBA00022692"/>
    </source>
</evidence>
<gene>
    <name evidence="7" type="ORF">B0J12DRAFT_751497</name>
</gene>
<proteinExistence type="predicted"/>
<dbReference type="InterPro" id="IPR002293">
    <property type="entry name" value="AA/rel_permease1"/>
</dbReference>
<feature type="transmembrane region" description="Helical" evidence="6">
    <location>
        <begin position="393"/>
        <end position="413"/>
    </location>
</feature>
<sequence>MPSSLHKTHTADSMAKPSSIKAADIELQSGAVLSPTSVNGGHAEELRREFGVWSLGALLVCLMATWEAVSSVVAQALTNGGAPCLFYNYIIAFVGTILTAASLAEIASVYPTAGGQYHWVASLSPSHSRLVASWFTGWINIGGQVVLTASAAFAAGLQFQGYITLNQGEGGSYVPERWQGMLFYWAVIAYSTVVNIYGSRILPHTNTISGVAHVIGFFAIVVVMGVMGIGDKGAHSARYVFKDVVNMSGWKDDGVSWLVGMLSAVYPFLGYDAAAHMAEELPNPSRSVPLAMLGSIVINGLMGLVYCLVMLFALGDLNNLLTSPTGFPFMQLFLNITDSRAGATILALFISLIAVAANAAGTTSTSRTAWAFARDAAVPFSHYFSHVSPTYNVPVRAIVCTSVLQALLGFIYLGNSTAFNAILSMAILGMYASYLLPIVFMLLYGRRAGSDFVARSAGAAFRLGWCGAWANAASCVWLVVAMVFSTFPSTFPVSAGTMNYASVVLGAWVVGGAVYYIGWARRWYEGPVVEVFV</sequence>
<dbReference type="Proteomes" id="UP000774617">
    <property type="component" value="Unassembled WGS sequence"/>
</dbReference>
<feature type="transmembrane region" description="Helical" evidence="6">
    <location>
        <begin position="499"/>
        <end position="517"/>
    </location>
</feature>
<feature type="transmembrane region" description="Helical" evidence="6">
    <location>
        <begin position="89"/>
        <end position="110"/>
    </location>
</feature>
<comment type="subcellular location">
    <subcellularLocation>
        <location evidence="1">Membrane</location>
        <topology evidence="1">Multi-pass membrane protein</topology>
    </subcellularLocation>
</comment>
<feature type="transmembrane region" description="Helical" evidence="6">
    <location>
        <begin position="419"/>
        <end position="444"/>
    </location>
</feature>
<feature type="transmembrane region" description="Helical" evidence="6">
    <location>
        <begin position="290"/>
        <end position="314"/>
    </location>
</feature>
<evidence type="ECO:0000256" key="4">
    <source>
        <dbReference type="ARBA" id="ARBA00022989"/>
    </source>
</evidence>
<keyword evidence="4 6" id="KW-1133">Transmembrane helix</keyword>
<name>A0ABQ8GFC4_9PEZI</name>
<dbReference type="Pfam" id="PF13520">
    <property type="entry name" value="AA_permease_2"/>
    <property type="match status" value="1"/>
</dbReference>
<evidence type="ECO:0000256" key="1">
    <source>
        <dbReference type="ARBA" id="ARBA00004141"/>
    </source>
</evidence>